<evidence type="ECO:0000256" key="1">
    <source>
        <dbReference type="SAM" id="Phobius"/>
    </source>
</evidence>
<evidence type="ECO:0000313" key="3">
    <source>
        <dbReference type="Proteomes" id="UP000321301"/>
    </source>
</evidence>
<evidence type="ECO:0000313" key="2">
    <source>
        <dbReference type="EMBL" id="GEO24177.1"/>
    </source>
</evidence>
<keyword evidence="3" id="KW-1185">Reference proteome</keyword>
<protein>
    <submittedName>
        <fullName evidence="2">Uncharacterized protein</fullName>
    </submittedName>
</protein>
<keyword evidence="1" id="KW-0472">Membrane</keyword>
<name>A0A512CIX5_9BACT</name>
<comment type="caution">
    <text evidence="2">The sequence shown here is derived from an EMBL/GenBank/DDBJ whole genome shotgun (WGS) entry which is preliminary data.</text>
</comment>
<proteinExistence type="predicted"/>
<dbReference type="AlphaFoldDB" id="A0A512CIX5"/>
<keyword evidence="1" id="KW-1133">Transmembrane helix</keyword>
<gene>
    <name evidence="2" type="ORF">CQA01_47110</name>
</gene>
<dbReference type="EMBL" id="BJYV01000042">
    <property type="protein sequence ID" value="GEO24177.1"/>
    <property type="molecule type" value="Genomic_DNA"/>
</dbReference>
<keyword evidence="1" id="KW-0812">Transmembrane</keyword>
<organism evidence="2 3">
    <name type="scientific">Cyclobacterium qasimii</name>
    <dbReference type="NCBI Taxonomy" id="1350429"/>
    <lineage>
        <taxon>Bacteria</taxon>
        <taxon>Pseudomonadati</taxon>
        <taxon>Bacteroidota</taxon>
        <taxon>Cytophagia</taxon>
        <taxon>Cytophagales</taxon>
        <taxon>Cyclobacteriaceae</taxon>
        <taxon>Cyclobacterium</taxon>
    </lineage>
</organism>
<feature type="transmembrane region" description="Helical" evidence="1">
    <location>
        <begin position="44"/>
        <end position="62"/>
    </location>
</feature>
<feature type="transmembrane region" description="Helical" evidence="1">
    <location>
        <begin position="12"/>
        <end position="32"/>
    </location>
</feature>
<sequence length="63" mass="7356">METVATGIDILFLFTLLGTILGLIRPVIVLWFMHRFNRLTVLKFYGIPAVFMYFVKLVLVHWA</sequence>
<dbReference type="Proteomes" id="UP000321301">
    <property type="component" value="Unassembled WGS sequence"/>
</dbReference>
<accession>A0A512CIX5</accession>
<reference evidence="2 3" key="1">
    <citation type="submission" date="2019-07" db="EMBL/GenBank/DDBJ databases">
        <title>Whole genome shotgun sequence of Cyclobacterium qasimii NBRC 106168.</title>
        <authorList>
            <person name="Hosoyama A."/>
            <person name="Uohara A."/>
            <person name="Ohji S."/>
            <person name="Ichikawa N."/>
        </authorList>
    </citation>
    <scope>NUCLEOTIDE SEQUENCE [LARGE SCALE GENOMIC DNA]</scope>
    <source>
        <strain evidence="2 3">NBRC 106168</strain>
    </source>
</reference>